<name>A0A0P0C6R8_9BACT</name>
<reference evidence="1 2" key="1">
    <citation type="submission" date="2015-08" db="EMBL/GenBank/DDBJ databases">
        <title>Complete genome sequence of Rufibacter tibetensis strain 1351t, a radiation-resistant bacterium from tibet plateau.</title>
        <authorList>
            <person name="Dai J."/>
        </authorList>
    </citation>
    <scope>NUCLEOTIDE SEQUENCE [LARGE SCALE GENOMIC DNA]</scope>
    <source>
        <strain evidence="1 2">1351</strain>
    </source>
</reference>
<dbReference type="PATRIC" id="fig|512763.3.peg.4204"/>
<dbReference type="Proteomes" id="UP000061382">
    <property type="component" value="Chromosome"/>
</dbReference>
<accession>A0A0P0C6R8</accession>
<keyword evidence="2" id="KW-1185">Reference proteome</keyword>
<proteinExistence type="predicted"/>
<gene>
    <name evidence="1" type="ORF">DC20_19150</name>
</gene>
<dbReference type="STRING" id="512763.DC20_19150"/>
<evidence type="ECO:0000313" key="1">
    <source>
        <dbReference type="EMBL" id="ALJ00708.1"/>
    </source>
</evidence>
<dbReference type="RefSeq" id="WP_062545309.1">
    <property type="nucleotide sequence ID" value="NZ_CP012643.1"/>
</dbReference>
<dbReference type="AlphaFoldDB" id="A0A0P0C6R8"/>
<dbReference type="KEGG" id="rti:DC20_19150"/>
<protein>
    <submittedName>
        <fullName evidence="1">Uncharacterized protein</fullName>
    </submittedName>
</protein>
<sequence>MNLFQLFRITVFILSIGAYSGCSQNKIPSDFHYHEVSKGELGKLNVNDTDKAYQLQVTQLDSDSAEISFLKIHPVYCPLTGFLTRSADTIYMDIGQMCDPSQTEFVTETATVRFIWRLKLKDLGNYRFIPRETGSGKTWPILVEK</sequence>
<dbReference type="EMBL" id="CP012643">
    <property type="protein sequence ID" value="ALJ00708.1"/>
    <property type="molecule type" value="Genomic_DNA"/>
</dbReference>
<evidence type="ECO:0000313" key="2">
    <source>
        <dbReference type="Proteomes" id="UP000061382"/>
    </source>
</evidence>
<organism evidence="1 2">
    <name type="scientific">Rufibacter tibetensis</name>
    <dbReference type="NCBI Taxonomy" id="512763"/>
    <lineage>
        <taxon>Bacteria</taxon>
        <taxon>Pseudomonadati</taxon>
        <taxon>Bacteroidota</taxon>
        <taxon>Cytophagia</taxon>
        <taxon>Cytophagales</taxon>
        <taxon>Hymenobacteraceae</taxon>
        <taxon>Rufibacter</taxon>
    </lineage>
</organism>